<feature type="domain" description="GFO/IDH/MocA-like oxidoreductase" evidence="2">
    <location>
        <begin position="188"/>
        <end position="317"/>
    </location>
</feature>
<accession>A0A090X5Q0</accession>
<evidence type="ECO:0000259" key="1">
    <source>
        <dbReference type="Pfam" id="PF01408"/>
    </source>
</evidence>
<dbReference type="InterPro" id="IPR000683">
    <property type="entry name" value="Gfo/Idh/MocA-like_OxRdtase_N"/>
</dbReference>
<dbReference type="AlphaFoldDB" id="A0A090X5Q0"/>
<reference evidence="3" key="1">
    <citation type="journal article" date="2014" name="Genome Announc.">
        <title>Draft Genome Sequences of Marine Flavobacterium Algibacter lectus Strains SS8 and NR4.</title>
        <authorList>
            <person name="Takatani N."/>
            <person name="Nakanishi M."/>
            <person name="Meirelles P."/>
            <person name="Mino S."/>
            <person name="Suda W."/>
            <person name="Oshima K."/>
            <person name="Hattori M."/>
            <person name="Ohkuma M."/>
            <person name="Hosokawa M."/>
            <person name="Miyashita K."/>
            <person name="Thompson F.L."/>
            <person name="Niwa A."/>
            <person name="Sawabe T."/>
            <person name="Sawabe T."/>
        </authorList>
    </citation>
    <scope>NUCLEOTIDE SEQUENCE [LARGE SCALE GENOMIC DNA]</scope>
    <source>
        <strain evidence="3">JCM 19274</strain>
    </source>
</reference>
<dbReference type="EMBL" id="BBNU01000008">
    <property type="protein sequence ID" value="GAL79917.1"/>
    <property type="molecule type" value="Genomic_DNA"/>
</dbReference>
<organism evidence="3 4">
    <name type="scientific">Algibacter lectus</name>
    <dbReference type="NCBI Taxonomy" id="221126"/>
    <lineage>
        <taxon>Bacteria</taxon>
        <taxon>Pseudomonadati</taxon>
        <taxon>Bacteroidota</taxon>
        <taxon>Flavobacteriia</taxon>
        <taxon>Flavobacteriales</taxon>
        <taxon>Flavobacteriaceae</taxon>
        <taxon>Algibacter</taxon>
    </lineage>
</organism>
<dbReference type="PANTHER" id="PTHR43818:SF12">
    <property type="entry name" value="NADH-DEPENDENT DEHYDROGENASE-RELATED"/>
    <property type="match status" value="1"/>
</dbReference>
<feature type="domain" description="Gfo/Idh/MocA-like oxidoreductase N-terminal" evidence="1">
    <location>
        <begin position="58"/>
        <end position="178"/>
    </location>
</feature>
<gene>
    <name evidence="3" type="ORF">JCM19274_2589</name>
</gene>
<dbReference type="Proteomes" id="UP000029643">
    <property type="component" value="Unassembled WGS sequence"/>
</dbReference>
<protein>
    <submittedName>
        <fullName evidence="3">Twin-arginine translocation pathway signal</fullName>
    </submittedName>
</protein>
<name>A0A090X5Q0_9FLAO</name>
<dbReference type="Gene3D" id="3.40.50.720">
    <property type="entry name" value="NAD(P)-binding Rossmann-like Domain"/>
    <property type="match status" value="1"/>
</dbReference>
<evidence type="ECO:0000313" key="3">
    <source>
        <dbReference type="EMBL" id="GAL79917.1"/>
    </source>
</evidence>
<dbReference type="InterPro" id="IPR055170">
    <property type="entry name" value="GFO_IDH_MocA-like_dom"/>
</dbReference>
<dbReference type="GO" id="GO:0000166">
    <property type="term" value="F:nucleotide binding"/>
    <property type="evidence" value="ECO:0007669"/>
    <property type="project" value="InterPro"/>
</dbReference>
<proteinExistence type="predicted"/>
<dbReference type="InterPro" id="IPR050463">
    <property type="entry name" value="Gfo/Idh/MocA_oxidrdct_glycsds"/>
</dbReference>
<dbReference type="SUPFAM" id="SSF55347">
    <property type="entry name" value="Glyceraldehyde-3-phosphate dehydrogenase-like, C-terminal domain"/>
    <property type="match status" value="1"/>
</dbReference>
<dbReference type="Pfam" id="PF22725">
    <property type="entry name" value="GFO_IDH_MocA_C3"/>
    <property type="match status" value="1"/>
</dbReference>
<dbReference type="PANTHER" id="PTHR43818">
    <property type="entry name" value="BCDNA.GH03377"/>
    <property type="match status" value="1"/>
</dbReference>
<dbReference type="InterPro" id="IPR036291">
    <property type="entry name" value="NAD(P)-bd_dom_sf"/>
</dbReference>
<evidence type="ECO:0000259" key="2">
    <source>
        <dbReference type="Pfam" id="PF22725"/>
    </source>
</evidence>
<dbReference type="Pfam" id="PF01408">
    <property type="entry name" value="GFO_IDH_MocA"/>
    <property type="match status" value="1"/>
</dbReference>
<dbReference type="STRING" id="221126.SAMN04489722_10789"/>
<comment type="caution">
    <text evidence="3">The sequence shown here is derived from an EMBL/GenBank/DDBJ whole genome shotgun (WGS) entry which is preliminary data.</text>
</comment>
<evidence type="ECO:0000313" key="4">
    <source>
        <dbReference type="Proteomes" id="UP000029643"/>
    </source>
</evidence>
<dbReference type="Gene3D" id="3.30.360.10">
    <property type="entry name" value="Dihydrodipicolinate Reductase, domain 2"/>
    <property type="match status" value="1"/>
</dbReference>
<sequence length="421" mass="46849">MSRGFCLNYRFCGNRNLKNIEMKRRDFIIKGAMASAAVTTSAAAMTNVFDFKHANDTLNIGIIGTGDRGTGLSANINSIKNFNILGCCDTLPFRLENGLKAAKGTAKGYTDYRKLLDNKDIDAILVSTPFSTHSKIAMDALDAGKHVYCEKTMAKGFGGIQDLVNKVDQSNHVFQTGHQYHSSRLYTHVVDLIKAGKIGKISTFECQWNRHGNWRRPVPSPELEKQINWRMYREFSGGLVAELCSHQIDFANWVLDETPNQVMGTGGVDYYKDGREIYDNIHLIYNYPSGVKAKFTCLTSNAKDGYQIKVMGDKGTIILSYTKAWFFPEGGKKKELGIVDGVSGATVKWEKGLGIPITVDHKEPSLQALIDFKDSITNNSKPISDIKTGANTAICVQMGLEAMYTNSIIKQDEFKGFKFYE</sequence>
<dbReference type="SUPFAM" id="SSF51735">
    <property type="entry name" value="NAD(P)-binding Rossmann-fold domains"/>
    <property type="match status" value="1"/>
</dbReference>